<name>A0AAV8VYX1_9CUCU</name>
<protein>
    <submittedName>
        <fullName evidence="1">Uncharacterized protein</fullName>
    </submittedName>
</protein>
<evidence type="ECO:0000313" key="1">
    <source>
        <dbReference type="EMBL" id="KAJ8919508.1"/>
    </source>
</evidence>
<sequence length="114" mass="12888">MLPSLQLPVAIFQFPHIQEENRNPVQGVRVQSVPAVSITPYVMEEIENGGIDPRQQTYSHLVAGKVGLKLEPRRFPTAARWSSGKKRDIRKYFVAENLSFKLATAEERLASLKN</sequence>
<evidence type="ECO:0000313" key="2">
    <source>
        <dbReference type="Proteomes" id="UP001159042"/>
    </source>
</evidence>
<comment type="caution">
    <text evidence="1">The sequence shown here is derived from an EMBL/GenBank/DDBJ whole genome shotgun (WGS) entry which is preliminary data.</text>
</comment>
<dbReference type="AlphaFoldDB" id="A0AAV8VYX1"/>
<proteinExistence type="predicted"/>
<organism evidence="1 2">
    <name type="scientific">Exocentrus adspersus</name>
    <dbReference type="NCBI Taxonomy" id="1586481"/>
    <lineage>
        <taxon>Eukaryota</taxon>
        <taxon>Metazoa</taxon>
        <taxon>Ecdysozoa</taxon>
        <taxon>Arthropoda</taxon>
        <taxon>Hexapoda</taxon>
        <taxon>Insecta</taxon>
        <taxon>Pterygota</taxon>
        <taxon>Neoptera</taxon>
        <taxon>Endopterygota</taxon>
        <taxon>Coleoptera</taxon>
        <taxon>Polyphaga</taxon>
        <taxon>Cucujiformia</taxon>
        <taxon>Chrysomeloidea</taxon>
        <taxon>Cerambycidae</taxon>
        <taxon>Lamiinae</taxon>
        <taxon>Acanthocinini</taxon>
        <taxon>Exocentrus</taxon>
    </lineage>
</organism>
<dbReference type="Proteomes" id="UP001159042">
    <property type="component" value="Unassembled WGS sequence"/>
</dbReference>
<dbReference type="EMBL" id="JANEYG010000017">
    <property type="protein sequence ID" value="KAJ8919508.1"/>
    <property type="molecule type" value="Genomic_DNA"/>
</dbReference>
<accession>A0AAV8VYX1</accession>
<keyword evidence="2" id="KW-1185">Reference proteome</keyword>
<gene>
    <name evidence="1" type="ORF">NQ315_002129</name>
</gene>
<reference evidence="1 2" key="1">
    <citation type="journal article" date="2023" name="Insect Mol. Biol.">
        <title>Genome sequencing provides insights into the evolution of gene families encoding plant cell wall-degrading enzymes in longhorned beetles.</title>
        <authorList>
            <person name="Shin N.R."/>
            <person name="Okamura Y."/>
            <person name="Kirsch R."/>
            <person name="Pauchet Y."/>
        </authorList>
    </citation>
    <scope>NUCLEOTIDE SEQUENCE [LARGE SCALE GENOMIC DNA]</scope>
    <source>
        <strain evidence="1">EAD_L_NR</strain>
    </source>
</reference>